<name>A0A7J8IL95_ROUAE</name>
<comment type="caution">
    <text evidence="1">The sequence shown here is derived from an EMBL/GenBank/DDBJ whole genome shotgun (WGS) entry which is preliminary data.</text>
</comment>
<gene>
    <name evidence="1" type="ORF">HJG63_007205</name>
</gene>
<protein>
    <submittedName>
        <fullName evidence="1">Uncharacterized protein</fullName>
    </submittedName>
</protein>
<dbReference type="EMBL" id="JACASE010000003">
    <property type="protein sequence ID" value="KAF6485071.1"/>
    <property type="molecule type" value="Genomic_DNA"/>
</dbReference>
<keyword evidence="2" id="KW-1185">Reference proteome</keyword>
<sequence length="78" mass="9638">MELPCIRLSMLYLPTERCQRRFGSERQWMSGLKLFLKKFRMNWQEKIMNKRNLIRRIKESRKLIIWVKILKAISKTKP</sequence>
<accession>A0A7J8IL95</accession>
<evidence type="ECO:0000313" key="2">
    <source>
        <dbReference type="Proteomes" id="UP000593571"/>
    </source>
</evidence>
<dbReference type="AlphaFoldDB" id="A0A7J8IL95"/>
<proteinExistence type="predicted"/>
<evidence type="ECO:0000313" key="1">
    <source>
        <dbReference type="EMBL" id="KAF6485071.1"/>
    </source>
</evidence>
<dbReference type="Proteomes" id="UP000593571">
    <property type="component" value="Unassembled WGS sequence"/>
</dbReference>
<organism evidence="1 2">
    <name type="scientific">Rousettus aegyptiacus</name>
    <name type="common">Egyptian fruit bat</name>
    <name type="synonym">Pteropus aegyptiacus</name>
    <dbReference type="NCBI Taxonomy" id="9407"/>
    <lineage>
        <taxon>Eukaryota</taxon>
        <taxon>Metazoa</taxon>
        <taxon>Chordata</taxon>
        <taxon>Craniata</taxon>
        <taxon>Vertebrata</taxon>
        <taxon>Euteleostomi</taxon>
        <taxon>Mammalia</taxon>
        <taxon>Eutheria</taxon>
        <taxon>Laurasiatheria</taxon>
        <taxon>Chiroptera</taxon>
        <taxon>Yinpterochiroptera</taxon>
        <taxon>Pteropodoidea</taxon>
        <taxon>Pteropodidae</taxon>
        <taxon>Rousettinae</taxon>
        <taxon>Rousettus</taxon>
    </lineage>
</organism>
<reference evidence="1 2" key="1">
    <citation type="journal article" date="2020" name="Nature">
        <title>Six reference-quality genomes reveal evolution of bat adaptations.</title>
        <authorList>
            <person name="Jebb D."/>
            <person name="Huang Z."/>
            <person name="Pippel M."/>
            <person name="Hughes G.M."/>
            <person name="Lavrichenko K."/>
            <person name="Devanna P."/>
            <person name="Winkler S."/>
            <person name="Jermiin L.S."/>
            <person name="Skirmuntt E.C."/>
            <person name="Katzourakis A."/>
            <person name="Burkitt-Gray L."/>
            <person name="Ray D.A."/>
            <person name="Sullivan K.A.M."/>
            <person name="Roscito J.G."/>
            <person name="Kirilenko B.M."/>
            <person name="Davalos L.M."/>
            <person name="Corthals A.P."/>
            <person name="Power M.L."/>
            <person name="Jones G."/>
            <person name="Ransome R.D."/>
            <person name="Dechmann D.K.N."/>
            <person name="Locatelli A.G."/>
            <person name="Puechmaille S.J."/>
            <person name="Fedrigo O."/>
            <person name="Jarvis E.D."/>
            <person name="Hiller M."/>
            <person name="Vernes S.C."/>
            <person name="Myers E.W."/>
            <person name="Teeling E.C."/>
        </authorList>
    </citation>
    <scope>NUCLEOTIDE SEQUENCE [LARGE SCALE GENOMIC DNA]</scope>
    <source>
        <strain evidence="1">MRouAeg1</strain>
        <tissue evidence="1">Muscle</tissue>
    </source>
</reference>